<reference evidence="3" key="1">
    <citation type="submission" date="2016-10" db="EMBL/GenBank/DDBJ databases">
        <authorList>
            <person name="Varghese N."/>
            <person name="Submissions S."/>
        </authorList>
    </citation>
    <scope>NUCLEOTIDE SEQUENCE [LARGE SCALE GENOMIC DNA]</scope>
    <source>
        <strain evidence="3">CGMCC 1.10121</strain>
    </source>
</reference>
<dbReference type="EMBL" id="FODV01000009">
    <property type="protein sequence ID" value="SEO96553.1"/>
    <property type="molecule type" value="Genomic_DNA"/>
</dbReference>
<keyword evidence="3" id="KW-1185">Reference proteome</keyword>
<evidence type="ECO:0000313" key="2">
    <source>
        <dbReference type="EMBL" id="SEO96553.1"/>
    </source>
</evidence>
<evidence type="ECO:0008006" key="4">
    <source>
        <dbReference type="Google" id="ProtNLM"/>
    </source>
</evidence>
<evidence type="ECO:0000256" key="1">
    <source>
        <dbReference type="SAM" id="Phobius"/>
    </source>
</evidence>
<dbReference type="AlphaFoldDB" id="A0A1H8U143"/>
<keyword evidence="1" id="KW-0472">Membrane</keyword>
<name>A0A1H8U143_9EURY</name>
<keyword evidence="1" id="KW-0812">Transmembrane</keyword>
<keyword evidence="1" id="KW-1133">Transmembrane helix</keyword>
<proteinExistence type="predicted"/>
<evidence type="ECO:0000313" key="3">
    <source>
        <dbReference type="Proteomes" id="UP000199126"/>
    </source>
</evidence>
<dbReference type="Gene3D" id="3.10.180.10">
    <property type="entry name" value="2,3-Dihydroxybiphenyl 1,2-Dioxygenase, domain 1"/>
    <property type="match status" value="1"/>
</dbReference>
<gene>
    <name evidence="2" type="ORF">SAMN04487948_10937</name>
</gene>
<accession>A0A1H8U143</accession>
<sequence length="164" mass="18850">MSQHLYIEGVPVLLGTGLFAVVVSSLLVGVTHRRLRRAFAEPINWPACDRRFVSGIVFFATERHDAVVDFYTSIVDAEIWLEQPDCTILQYDDFRFGFCARDRTDNCGTLTFVYDSREAVDAMHDRVGDAAREEPHANPTYDIYQFFADDPDSRNVEFQTFEHE</sequence>
<dbReference type="Proteomes" id="UP000199126">
    <property type="component" value="Unassembled WGS sequence"/>
</dbReference>
<protein>
    <recommendedName>
        <fullName evidence="4">VOC domain-containing protein</fullName>
    </recommendedName>
</protein>
<dbReference type="SUPFAM" id="SSF54593">
    <property type="entry name" value="Glyoxalase/Bleomycin resistance protein/Dihydroxybiphenyl dioxygenase"/>
    <property type="match status" value="1"/>
</dbReference>
<feature type="transmembrane region" description="Helical" evidence="1">
    <location>
        <begin position="12"/>
        <end position="30"/>
    </location>
</feature>
<dbReference type="InterPro" id="IPR029068">
    <property type="entry name" value="Glyas_Bleomycin-R_OHBP_Dase"/>
</dbReference>
<organism evidence="2 3">
    <name type="scientific">Halogranum amylolyticum</name>
    <dbReference type="NCBI Taxonomy" id="660520"/>
    <lineage>
        <taxon>Archaea</taxon>
        <taxon>Methanobacteriati</taxon>
        <taxon>Methanobacteriota</taxon>
        <taxon>Stenosarchaea group</taxon>
        <taxon>Halobacteria</taxon>
        <taxon>Halobacteriales</taxon>
        <taxon>Haloferacaceae</taxon>
    </lineage>
</organism>